<name>A0A9Q3K1D9_9BASI</name>
<evidence type="ECO:0000313" key="1">
    <source>
        <dbReference type="EMBL" id="MBW0571886.1"/>
    </source>
</evidence>
<dbReference type="OrthoDB" id="430476at2759"/>
<gene>
    <name evidence="1" type="ORF">O181_111601</name>
</gene>
<sequence>MDIQPYTACRQYQDTIRTARKEKTFSSNAKTEDSKGWLFWIPGKRIIARLESAKFDEKLFYRPGTGQIQLIQVNNLFNKSMVNELINQDKLITEISSATYQEAIQLVNRNQWITAINDELESIIEENIFETIELKQALAEVPHESILSTKWAFVKKPERYKAGLVAWGFKQIHEINYD</sequence>
<organism evidence="1 2">
    <name type="scientific">Austropuccinia psidii MF-1</name>
    <dbReference type="NCBI Taxonomy" id="1389203"/>
    <lineage>
        <taxon>Eukaryota</taxon>
        <taxon>Fungi</taxon>
        <taxon>Dikarya</taxon>
        <taxon>Basidiomycota</taxon>
        <taxon>Pucciniomycotina</taxon>
        <taxon>Pucciniomycetes</taxon>
        <taxon>Pucciniales</taxon>
        <taxon>Sphaerophragmiaceae</taxon>
        <taxon>Austropuccinia</taxon>
    </lineage>
</organism>
<comment type="caution">
    <text evidence="1">The sequence shown here is derived from an EMBL/GenBank/DDBJ whole genome shotgun (WGS) entry which is preliminary data.</text>
</comment>
<reference evidence="1" key="1">
    <citation type="submission" date="2021-03" db="EMBL/GenBank/DDBJ databases">
        <title>Draft genome sequence of rust myrtle Austropuccinia psidii MF-1, a brazilian biotype.</title>
        <authorList>
            <person name="Quecine M.C."/>
            <person name="Pachon D.M.R."/>
            <person name="Bonatelli M.L."/>
            <person name="Correr F.H."/>
            <person name="Franceschini L.M."/>
            <person name="Leite T.F."/>
            <person name="Margarido G.R.A."/>
            <person name="Almeida C.A."/>
            <person name="Ferrarezi J.A."/>
            <person name="Labate C.A."/>
        </authorList>
    </citation>
    <scope>NUCLEOTIDE SEQUENCE</scope>
    <source>
        <strain evidence="1">MF-1</strain>
    </source>
</reference>
<keyword evidence="2" id="KW-1185">Reference proteome</keyword>
<dbReference type="AlphaFoldDB" id="A0A9Q3K1D9"/>
<accession>A0A9Q3K1D9</accession>
<evidence type="ECO:0008006" key="3">
    <source>
        <dbReference type="Google" id="ProtNLM"/>
    </source>
</evidence>
<dbReference type="Proteomes" id="UP000765509">
    <property type="component" value="Unassembled WGS sequence"/>
</dbReference>
<evidence type="ECO:0000313" key="2">
    <source>
        <dbReference type="Proteomes" id="UP000765509"/>
    </source>
</evidence>
<proteinExistence type="predicted"/>
<dbReference type="EMBL" id="AVOT02089030">
    <property type="protein sequence ID" value="MBW0571886.1"/>
    <property type="molecule type" value="Genomic_DNA"/>
</dbReference>
<protein>
    <recommendedName>
        <fullName evidence="3">Reverse transcriptase Ty1/copia-type domain-containing protein</fullName>
    </recommendedName>
</protein>